<dbReference type="InterPro" id="IPR001828">
    <property type="entry name" value="ANF_lig-bd_rcpt"/>
</dbReference>
<keyword evidence="5 13" id="KW-1133">Transmembrane helix</keyword>
<dbReference type="RefSeq" id="XP_022648926.1">
    <property type="nucleotide sequence ID" value="XM_022793191.1"/>
</dbReference>
<keyword evidence="6" id="KW-0297">G-protein coupled receptor</keyword>
<proteinExistence type="inferred from homology"/>
<keyword evidence="10" id="KW-0807">Transducer</keyword>
<sequence length="1039" mass="116680">MQPAPVDRDVAVNALCMMVGRLIDGVAPSVRGRRSQPTCCYLSGSTGLLPRWLHSGGVILWWLLALQPLLETPSSCMARTVNWPLQRTANISGDIMLGAFFPIHEANSSYECGRIQIEDEGVLQLEALLYTIKKINEDETILPGVRLGVIALDSCDNSAYALEQSLDFIKGFIARNNVFKSERQFICSDGSIPTYRNGSFNNVIGIIGGQSSSVSIQLANLLRLFKVPQISYQSTSPTLSNKGKFEYFFRTVPSDANQAKAIMEILIEFRWTYVSIVYSDTDYGNRGYEKLQELSAQYNICFSNPQSINADFNETKYDMVIQNLMNKSNARVVVVFSDKQVAKKLMKAAFRKGASRRFVWIGSDAWGGLKTLFETDGEKAVVEGAINVLPKQRALAGFKEYFSQLNPTTHKDNPWFAEYWEEFWKCRMVEFPETPFNNNFTSWCNTNKSIPTQEFKGLHFVRDAAYAFAYALHDIHRMRCGNQTGMCDKMSETGIDGTYLKSSLEKVSFKDESGKPFRFLPSGDAPPRYTIINFQRSERPDGKHEFIWKPVGSFDPSDDGEDHLEVRREEMVFKWDQKSYPRSYCSEECRKDQVMLKLEGDTCCWICSNCTQYQFLRDQNHCEDCELGHLPNPDKTKCVKIPEVYLDYNNPWAIGSISFSLFGMLVVVFIALVFRRFSATPIIKASGRELSHLLLLGIFLSFLLTFVIVAKPTAITCGLTRFFLGFCYTMCYAAIVTKTSRIARIFAQGSKGPQAKVRYTSPTSQLFITALLVSVEVVVNALWLIYDPPMPTNIYPTREESVLICARSDDHKYLIGLVYPFVLMCFCTIYAFKTRKCPDGFNEARYLTFTNYTTCVIWLAFLPLFVLSTNNAIRAVTLSFLLNLSGTVQIFCLFVPKVYIALFKPSKNTKESIMCHHNRIGQQQFCQSSTLSRSTGTICCNAQLSGSEGHINRFCQRDVQSGAPLTGVSLDNSTSNIFLVVPHGNDGGGVQSLTGGELPSAVEPAREVKALVHLRTASASTSATGSRMPCATERDNDPM</sequence>
<evidence type="ECO:0000256" key="4">
    <source>
        <dbReference type="ARBA" id="ARBA00022692"/>
    </source>
</evidence>
<evidence type="ECO:0000256" key="8">
    <source>
        <dbReference type="ARBA" id="ARBA00023170"/>
    </source>
</evidence>
<dbReference type="InterPro" id="IPR038550">
    <property type="entry name" value="GPCR_3_9-Cys_sf"/>
</dbReference>
<evidence type="ECO:0000256" key="13">
    <source>
        <dbReference type="SAM" id="Phobius"/>
    </source>
</evidence>
<dbReference type="InterPro" id="IPR011500">
    <property type="entry name" value="GPCR_3_9-Cys_dom"/>
</dbReference>
<dbReference type="GeneID" id="111245193"/>
<protein>
    <recommendedName>
        <fullName evidence="14">G-protein coupled receptors family 3 profile domain-containing protein</fullName>
    </recommendedName>
</protein>
<evidence type="ECO:0000256" key="5">
    <source>
        <dbReference type="ARBA" id="ARBA00022989"/>
    </source>
</evidence>
<dbReference type="Pfam" id="PF07562">
    <property type="entry name" value="NCD3G"/>
    <property type="match status" value="1"/>
</dbReference>
<dbReference type="PRINTS" id="PR00593">
    <property type="entry name" value="MTABOTROPICR"/>
</dbReference>
<feature type="transmembrane region" description="Helical" evidence="13">
    <location>
        <begin position="693"/>
        <end position="712"/>
    </location>
</feature>
<dbReference type="PROSITE" id="PS50259">
    <property type="entry name" value="G_PROTEIN_RECEP_F3_4"/>
    <property type="match status" value="1"/>
</dbReference>
<dbReference type="InterPro" id="IPR050726">
    <property type="entry name" value="mGluR"/>
</dbReference>
<evidence type="ECO:0000256" key="7">
    <source>
        <dbReference type="ARBA" id="ARBA00023136"/>
    </source>
</evidence>
<keyword evidence="9" id="KW-0325">Glycoprotein</keyword>
<keyword evidence="3" id="KW-1003">Cell membrane</keyword>
<dbReference type="InterPro" id="IPR000337">
    <property type="entry name" value="GPCR_3"/>
</dbReference>
<dbReference type="Proteomes" id="UP000594260">
    <property type="component" value="Unplaced"/>
</dbReference>
<dbReference type="FunFam" id="3.40.50.2300:FF:000145">
    <property type="entry name" value="Glutamate receptor, metabotropic"/>
    <property type="match status" value="1"/>
</dbReference>
<evidence type="ECO:0000256" key="2">
    <source>
        <dbReference type="ARBA" id="ARBA00007242"/>
    </source>
</evidence>
<evidence type="ECO:0000256" key="6">
    <source>
        <dbReference type="ARBA" id="ARBA00023040"/>
    </source>
</evidence>
<dbReference type="OrthoDB" id="425344at2759"/>
<feature type="transmembrane region" description="Helical" evidence="13">
    <location>
        <begin position="844"/>
        <end position="866"/>
    </location>
</feature>
<feature type="region of interest" description="Disordered" evidence="12">
    <location>
        <begin position="1017"/>
        <end position="1039"/>
    </location>
</feature>
<feature type="transmembrane region" description="Helical" evidence="13">
    <location>
        <begin position="652"/>
        <end position="673"/>
    </location>
</feature>
<evidence type="ECO:0000256" key="12">
    <source>
        <dbReference type="SAM" id="MobiDB-lite"/>
    </source>
</evidence>
<keyword evidence="7 13" id="KW-0472">Membrane</keyword>
<dbReference type="InterPro" id="IPR017979">
    <property type="entry name" value="GPCR_3_CS"/>
</dbReference>
<name>A0A7M7JA13_VARDE</name>
<dbReference type="Gene3D" id="2.10.50.30">
    <property type="entry name" value="GPCR, family 3, nine cysteines domain"/>
    <property type="match status" value="1"/>
</dbReference>
<feature type="transmembrane region" description="Helical" evidence="13">
    <location>
        <begin position="766"/>
        <end position="786"/>
    </location>
</feature>
<dbReference type="InterPro" id="IPR017978">
    <property type="entry name" value="GPCR_3_C"/>
</dbReference>
<evidence type="ECO:0000259" key="14">
    <source>
        <dbReference type="PROSITE" id="PS50259"/>
    </source>
</evidence>
<dbReference type="Pfam" id="PF00003">
    <property type="entry name" value="7tm_3"/>
    <property type="match status" value="1"/>
</dbReference>
<dbReference type="KEGG" id="vde:111245193"/>
<evidence type="ECO:0000256" key="10">
    <source>
        <dbReference type="ARBA" id="ARBA00023224"/>
    </source>
</evidence>
<keyword evidence="16" id="KW-1185">Reference proteome</keyword>
<dbReference type="InterPro" id="IPR000162">
    <property type="entry name" value="GPCR_3_mtglu_rcpt"/>
</dbReference>
<dbReference type="Gene3D" id="3.40.50.2300">
    <property type="match status" value="2"/>
</dbReference>
<dbReference type="SUPFAM" id="SSF53822">
    <property type="entry name" value="Periplasmic binding protein-like I"/>
    <property type="match status" value="1"/>
</dbReference>
<comment type="similarity">
    <text evidence="2">Belongs to the G-protein coupled receptor 3 family.</text>
</comment>
<feature type="transmembrane region" description="Helical" evidence="13">
    <location>
        <begin position="813"/>
        <end position="832"/>
    </location>
</feature>
<reference evidence="15" key="1">
    <citation type="submission" date="2021-01" db="UniProtKB">
        <authorList>
            <consortium name="EnsemblMetazoa"/>
        </authorList>
    </citation>
    <scope>IDENTIFICATION</scope>
</reference>
<dbReference type="PROSITE" id="PS00980">
    <property type="entry name" value="G_PROTEIN_RECEP_F3_2"/>
    <property type="match status" value="1"/>
</dbReference>
<dbReference type="GO" id="GO:0004930">
    <property type="term" value="F:G protein-coupled receptor activity"/>
    <property type="evidence" value="ECO:0007669"/>
    <property type="project" value="UniProtKB-KW"/>
</dbReference>
<dbReference type="OMA" id="LCYAVCY"/>
<dbReference type="CDD" id="cd06362">
    <property type="entry name" value="PBP1_mGluR"/>
    <property type="match status" value="1"/>
</dbReference>
<dbReference type="InterPro" id="IPR028082">
    <property type="entry name" value="Peripla_BP_I"/>
</dbReference>
<dbReference type="AlphaFoldDB" id="A0A7M7JA13"/>
<dbReference type="Pfam" id="PF01094">
    <property type="entry name" value="ANF_receptor"/>
    <property type="match status" value="1"/>
</dbReference>
<dbReference type="PRINTS" id="PR00248">
    <property type="entry name" value="GPCRMGR"/>
</dbReference>
<organism evidence="15 16">
    <name type="scientific">Varroa destructor</name>
    <name type="common">Honeybee mite</name>
    <dbReference type="NCBI Taxonomy" id="109461"/>
    <lineage>
        <taxon>Eukaryota</taxon>
        <taxon>Metazoa</taxon>
        <taxon>Ecdysozoa</taxon>
        <taxon>Arthropoda</taxon>
        <taxon>Chelicerata</taxon>
        <taxon>Arachnida</taxon>
        <taxon>Acari</taxon>
        <taxon>Parasitiformes</taxon>
        <taxon>Mesostigmata</taxon>
        <taxon>Gamasina</taxon>
        <taxon>Dermanyssoidea</taxon>
        <taxon>Varroidae</taxon>
        <taxon>Varroa</taxon>
    </lineage>
</organism>
<evidence type="ECO:0000256" key="9">
    <source>
        <dbReference type="ARBA" id="ARBA00023180"/>
    </source>
</evidence>
<feature type="transmembrane region" description="Helical" evidence="13">
    <location>
        <begin position="718"/>
        <end position="736"/>
    </location>
</feature>
<feature type="domain" description="G-protein coupled receptors family 3 profile" evidence="14">
    <location>
        <begin position="652"/>
        <end position="917"/>
    </location>
</feature>
<dbReference type="GO" id="GO:0005886">
    <property type="term" value="C:plasma membrane"/>
    <property type="evidence" value="ECO:0007669"/>
    <property type="project" value="UniProtKB-SubCell"/>
</dbReference>
<dbReference type="EnsemblMetazoa" id="XM_022793191">
    <property type="protein sequence ID" value="XP_022648926"/>
    <property type="gene ID" value="LOC111245193"/>
</dbReference>
<accession>A0A7M7JA13</accession>
<evidence type="ECO:0000256" key="3">
    <source>
        <dbReference type="ARBA" id="ARBA00022475"/>
    </source>
</evidence>
<feature type="transmembrane region" description="Helical" evidence="13">
    <location>
        <begin position="872"/>
        <end position="895"/>
    </location>
</feature>
<keyword evidence="8" id="KW-0675">Receptor</keyword>
<keyword evidence="4 13" id="KW-0812">Transmembrane</keyword>
<evidence type="ECO:0000256" key="1">
    <source>
        <dbReference type="ARBA" id="ARBA00004651"/>
    </source>
</evidence>
<dbReference type="InParanoid" id="A0A7M7JA13"/>
<comment type="function">
    <text evidence="11">G-protein coupled receptor for glutamate. Ligand binding causes a conformation change that triggers signaling via guanine nucleotide-binding proteins (G proteins) and modulates the activity of down-stream effectors.</text>
</comment>
<dbReference type="FunFam" id="2.10.50.30:FF:000001">
    <property type="entry name" value="metabotropic glutamate receptor 1"/>
    <property type="match status" value="1"/>
</dbReference>
<evidence type="ECO:0000313" key="16">
    <source>
        <dbReference type="Proteomes" id="UP000594260"/>
    </source>
</evidence>
<dbReference type="CDD" id="cd15045">
    <property type="entry name" value="7tmC_mGluRs"/>
    <property type="match status" value="1"/>
</dbReference>
<dbReference type="PANTHER" id="PTHR24060">
    <property type="entry name" value="METABOTROPIC GLUTAMATE RECEPTOR"/>
    <property type="match status" value="1"/>
</dbReference>
<evidence type="ECO:0000256" key="11">
    <source>
        <dbReference type="ARBA" id="ARBA00054813"/>
    </source>
</evidence>
<evidence type="ECO:0000313" key="15">
    <source>
        <dbReference type="EnsemblMetazoa" id="XP_022648926"/>
    </source>
</evidence>
<comment type="subcellular location">
    <subcellularLocation>
        <location evidence="1">Cell membrane</location>
        <topology evidence="1">Multi-pass membrane protein</topology>
    </subcellularLocation>
</comment>